<feature type="compositionally biased region" description="Polar residues" evidence="1">
    <location>
        <begin position="178"/>
        <end position="204"/>
    </location>
</feature>
<feature type="compositionally biased region" description="Polar residues" evidence="1">
    <location>
        <begin position="302"/>
        <end position="316"/>
    </location>
</feature>
<accession>A0A2N5TY92</accession>
<evidence type="ECO:0000313" key="2">
    <source>
        <dbReference type="EMBL" id="PLW30428.1"/>
    </source>
</evidence>
<proteinExistence type="predicted"/>
<feature type="region of interest" description="Disordered" evidence="1">
    <location>
        <begin position="1"/>
        <end position="30"/>
    </location>
</feature>
<reference evidence="2 3" key="1">
    <citation type="submission" date="2017-11" db="EMBL/GenBank/DDBJ databases">
        <title>De novo assembly and phasing of dikaryotic genomes from two isolates of Puccinia coronata f. sp. avenae, the causal agent of oat crown rust.</title>
        <authorList>
            <person name="Miller M.E."/>
            <person name="Zhang Y."/>
            <person name="Omidvar V."/>
            <person name="Sperschneider J."/>
            <person name="Schwessinger B."/>
            <person name="Raley C."/>
            <person name="Palmer J.M."/>
            <person name="Garnica D."/>
            <person name="Upadhyaya N."/>
            <person name="Rathjen J."/>
            <person name="Taylor J.M."/>
            <person name="Park R.F."/>
            <person name="Dodds P.N."/>
            <person name="Hirsch C.D."/>
            <person name="Kianian S.F."/>
            <person name="Figueroa M."/>
        </authorList>
    </citation>
    <scope>NUCLEOTIDE SEQUENCE [LARGE SCALE GENOMIC DNA]</scope>
    <source>
        <strain evidence="2">12SD80</strain>
    </source>
</reference>
<organism evidence="2 3">
    <name type="scientific">Puccinia coronata f. sp. avenae</name>
    <dbReference type="NCBI Taxonomy" id="200324"/>
    <lineage>
        <taxon>Eukaryota</taxon>
        <taxon>Fungi</taxon>
        <taxon>Dikarya</taxon>
        <taxon>Basidiomycota</taxon>
        <taxon>Pucciniomycotina</taxon>
        <taxon>Pucciniomycetes</taxon>
        <taxon>Pucciniales</taxon>
        <taxon>Pucciniaceae</taxon>
        <taxon>Puccinia</taxon>
    </lineage>
</organism>
<feature type="region of interest" description="Disordered" evidence="1">
    <location>
        <begin position="65"/>
        <end position="204"/>
    </location>
</feature>
<dbReference type="AlphaFoldDB" id="A0A2N5TY92"/>
<comment type="caution">
    <text evidence="2">The sequence shown here is derived from an EMBL/GenBank/DDBJ whole genome shotgun (WGS) entry which is preliminary data.</text>
</comment>
<gene>
    <name evidence="2" type="ORF">PCASD_15596</name>
</gene>
<feature type="region of interest" description="Disordered" evidence="1">
    <location>
        <begin position="282"/>
        <end position="316"/>
    </location>
</feature>
<name>A0A2N5TY92_9BASI</name>
<evidence type="ECO:0000313" key="3">
    <source>
        <dbReference type="Proteomes" id="UP000235392"/>
    </source>
</evidence>
<evidence type="ECO:0000256" key="1">
    <source>
        <dbReference type="SAM" id="MobiDB-lite"/>
    </source>
</evidence>
<dbReference type="EMBL" id="PGCI01000299">
    <property type="protein sequence ID" value="PLW30428.1"/>
    <property type="molecule type" value="Genomic_DNA"/>
</dbReference>
<dbReference type="Proteomes" id="UP000235392">
    <property type="component" value="Unassembled WGS sequence"/>
</dbReference>
<feature type="compositionally biased region" description="Low complexity" evidence="1">
    <location>
        <begin position="69"/>
        <end position="80"/>
    </location>
</feature>
<protein>
    <submittedName>
        <fullName evidence="2">Uncharacterized protein</fullName>
    </submittedName>
</protein>
<sequence>MLIPHAYASPAESEDESQQGDSQIHFDDEELTAVPHVIDQFCSTAEPNTKSTQIITGPHLSSIELSRAAQKSESQLSSSSTDEDASKCNFQINASRPMGNKSDLASEQLDKPDITDEPIPLDLPRADEPVIEIPKSASSASSVDAQPEQIEIEADTAGPETKNSAAHHGRDEEVSPQVIPQDQPQMVENQNLSQKSSSGVTEAMTSNSDLINTSAGQLAAELSPPVDISINESTVQLQEITTAADANPEEVPIFTDRADIAEAENEDRKPVELEFSHLVAEEQCAPSTPHSSSSRSHEPVGVNNTGAKSNQLVPRSSSKCSADFGKSFIPADSLSSLFVNIDQGTSLYPHQQPLSNFQDLCELNDTFHNLINSFDLISPPASSSHRHSISSLGNHQPLLAGFLSTNTSASTISMSIDPIFASYSQPSPSVDTGAYHKFGSLTTPSSMQPTKNPSTHHPLAVCSALNKSITAAAEVPTEVELAIPRLSCLNLLDPYPDDLKLLLVGLQAEGAKTWVETQIKLSLVLVTGEGALID</sequence>